<dbReference type="Gene3D" id="1.20.1250.20">
    <property type="entry name" value="MFS general substrate transporter like domains"/>
    <property type="match status" value="1"/>
</dbReference>
<evidence type="ECO:0000256" key="6">
    <source>
        <dbReference type="SAM" id="Phobius"/>
    </source>
</evidence>
<comment type="similarity">
    <text evidence="2">Belongs to the major facilitator superfamily.</text>
</comment>
<name>A0A2P7ZK72_9PEZI</name>
<feature type="transmembrane region" description="Helical" evidence="6">
    <location>
        <begin position="99"/>
        <end position="120"/>
    </location>
</feature>
<sequence>MNRFDEEVASLGIQVVDVAPADDKVKVIVNNRELEIVGWNGPNDPENPFNWSKARKLLITILCLTATMTCTMNGTALTVAWKDTNEYFGISDDTFPNSYWPVASWTIGGAVFMMVFLPLMEDFSVKWGYLASYAMFLLFVFPQALVQNFAGFIIIRFFAGGFVSLVANCIVGICCDIWDGERGRSIPVASYITLYLSGSSMGPVMGAAVLTKLHWKWIIWIQLIFYSALLPLFFFILPETRGSNILRQRAQHIRKTTNRKAFSAEELDRPSPLATLAFSVKRPFYLFFTEWVVFSFTVWSSFAVGLVYLFTQSTEQVFSHLYGWTSIQAGLIQSAIVAGMLLAWLANFYQVHLYFASASRNAENPGEPIPEAHLYHSIFGCFVGCGGGMFIYGWGAYSSVPWMVPALGLVMVGYGINAIVIAVAAYVTACYSKYAVSAVASVCAGENLFAALMPLAASTMYTKLGFHWASSLLGIFSVFLGLAPVVMLFWGRKIRERSPFISEARYGDGGDGGSCEGLVGN</sequence>
<dbReference type="AlphaFoldDB" id="A0A2P7ZK72"/>
<protein>
    <recommendedName>
        <fullName evidence="7">Major facilitator superfamily (MFS) profile domain-containing protein</fullName>
    </recommendedName>
</protein>
<evidence type="ECO:0000313" key="9">
    <source>
        <dbReference type="Proteomes" id="UP000243723"/>
    </source>
</evidence>
<evidence type="ECO:0000256" key="2">
    <source>
        <dbReference type="ARBA" id="ARBA00008335"/>
    </source>
</evidence>
<proteinExistence type="inferred from homology"/>
<dbReference type="STRING" id="40998.A0A2P7ZK72"/>
<dbReference type="PANTHER" id="PTHR23502">
    <property type="entry name" value="MAJOR FACILITATOR SUPERFAMILY"/>
    <property type="match status" value="1"/>
</dbReference>
<dbReference type="FunFam" id="1.20.1250.20:FF:000082">
    <property type="entry name" value="MFS multidrug transporter, putative"/>
    <property type="match status" value="1"/>
</dbReference>
<feature type="transmembrane region" description="Helical" evidence="6">
    <location>
        <begin position="152"/>
        <end position="178"/>
    </location>
</feature>
<feature type="transmembrane region" description="Helical" evidence="6">
    <location>
        <begin position="127"/>
        <end position="146"/>
    </location>
</feature>
<dbReference type="InterPro" id="IPR036259">
    <property type="entry name" value="MFS_trans_sf"/>
</dbReference>
<dbReference type="PROSITE" id="PS50850">
    <property type="entry name" value="MFS"/>
    <property type="match status" value="1"/>
</dbReference>
<gene>
    <name evidence="8" type="ORF">B9Z65_134</name>
</gene>
<evidence type="ECO:0000256" key="1">
    <source>
        <dbReference type="ARBA" id="ARBA00004141"/>
    </source>
</evidence>
<feature type="transmembrane region" description="Helical" evidence="6">
    <location>
        <begin position="434"/>
        <end position="456"/>
    </location>
</feature>
<feature type="transmembrane region" description="Helical" evidence="6">
    <location>
        <begin position="284"/>
        <end position="310"/>
    </location>
</feature>
<keyword evidence="5 6" id="KW-0472">Membrane</keyword>
<dbReference type="SUPFAM" id="SSF103473">
    <property type="entry name" value="MFS general substrate transporter"/>
    <property type="match status" value="1"/>
</dbReference>
<evidence type="ECO:0000256" key="4">
    <source>
        <dbReference type="ARBA" id="ARBA00022989"/>
    </source>
</evidence>
<keyword evidence="9" id="KW-1185">Reference proteome</keyword>
<reference evidence="8 9" key="1">
    <citation type="submission" date="2017-05" db="EMBL/GenBank/DDBJ databases">
        <title>Draft genome sequence of Elsinoe australis.</title>
        <authorList>
            <person name="Cheng Q."/>
        </authorList>
    </citation>
    <scope>NUCLEOTIDE SEQUENCE [LARGE SCALE GENOMIC DNA]</scope>
    <source>
        <strain evidence="8 9">NL1</strain>
    </source>
</reference>
<evidence type="ECO:0000313" key="8">
    <source>
        <dbReference type="EMBL" id="PSK48620.1"/>
    </source>
</evidence>
<dbReference type="Proteomes" id="UP000243723">
    <property type="component" value="Unassembled WGS sequence"/>
</dbReference>
<feature type="domain" description="Major facilitator superfamily (MFS) profile" evidence="7">
    <location>
        <begin position="59"/>
        <end position="495"/>
    </location>
</feature>
<organism evidence="8 9">
    <name type="scientific">Elsinoe australis</name>
    <dbReference type="NCBI Taxonomy" id="40998"/>
    <lineage>
        <taxon>Eukaryota</taxon>
        <taxon>Fungi</taxon>
        <taxon>Dikarya</taxon>
        <taxon>Ascomycota</taxon>
        <taxon>Pezizomycotina</taxon>
        <taxon>Dothideomycetes</taxon>
        <taxon>Dothideomycetidae</taxon>
        <taxon>Myriangiales</taxon>
        <taxon>Elsinoaceae</taxon>
        <taxon>Elsinoe</taxon>
    </lineage>
</organism>
<dbReference type="GO" id="GO:0005886">
    <property type="term" value="C:plasma membrane"/>
    <property type="evidence" value="ECO:0007669"/>
    <property type="project" value="TreeGrafter"/>
</dbReference>
<feature type="transmembrane region" description="Helical" evidence="6">
    <location>
        <begin position="217"/>
        <end position="237"/>
    </location>
</feature>
<evidence type="ECO:0000256" key="3">
    <source>
        <dbReference type="ARBA" id="ARBA00022692"/>
    </source>
</evidence>
<feature type="transmembrane region" description="Helical" evidence="6">
    <location>
        <begin position="372"/>
        <end position="394"/>
    </location>
</feature>
<dbReference type="InterPro" id="IPR011701">
    <property type="entry name" value="MFS"/>
</dbReference>
<dbReference type="OrthoDB" id="4426556at2759"/>
<comment type="caution">
    <text evidence="8">The sequence shown here is derived from an EMBL/GenBank/DDBJ whole genome shotgun (WGS) entry which is preliminary data.</text>
</comment>
<dbReference type="GO" id="GO:0022857">
    <property type="term" value="F:transmembrane transporter activity"/>
    <property type="evidence" value="ECO:0007669"/>
    <property type="project" value="InterPro"/>
</dbReference>
<feature type="transmembrane region" description="Helical" evidence="6">
    <location>
        <begin position="330"/>
        <end position="351"/>
    </location>
</feature>
<dbReference type="PANTHER" id="PTHR23502:SF52">
    <property type="entry name" value="MULTIDRUG TRANSPORTER, PUTATIVE (AFU_ORTHOLOGUE AFUA_2G17730)-RELATED"/>
    <property type="match status" value="1"/>
</dbReference>
<dbReference type="InterPro" id="IPR020846">
    <property type="entry name" value="MFS_dom"/>
</dbReference>
<feature type="transmembrane region" description="Helical" evidence="6">
    <location>
        <begin position="190"/>
        <end position="211"/>
    </location>
</feature>
<keyword evidence="4 6" id="KW-1133">Transmembrane helix</keyword>
<feature type="transmembrane region" description="Helical" evidence="6">
    <location>
        <begin position="406"/>
        <end position="427"/>
    </location>
</feature>
<feature type="transmembrane region" description="Helical" evidence="6">
    <location>
        <begin position="57"/>
        <end position="79"/>
    </location>
</feature>
<evidence type="ECO:0000256" key="5">
    <source>
        <dbReference type="ARBA" id="ARBA00023136"/>
    </source>
</evidence>
<accession>A0A2P7ZK72</accession>
<dbReference type="EMBL" id="NHZQ01000174">
    <property type="protein sequence ID" value="PSK48620.1"/>
    <property type="molecule type" value="Genomic_DNA"/>
</dbReference>
<keyword evidence="3 6" id="KW-0812">Transmembrane</keyword>
<dbReference type="Pfam" id="PF07690">
    <property type="entry name" value="MFS_1"/>
    <property type="match status" value="1"/>
</dbReference>
<evidence type="ECO:0000259" key="7">
    <source>
        <dbReference type="PROSITE" id="PS50850"/>
    </source>
</evidence>
<comment type="subcellular location">
    <subcellularLocation>
        <location evidence="1">Membrane</location>
        <topology evidence="1">Multi-pass membrane protein</topology>
    </subcellularLocation>
</comment>
<feature type="transmembrane region" description="Helical" evidence="6">
    <location>
        <begin position="468"/>
        <end position="490"/>
    </location>
</feature>